<accession>A0AAN8LKA3</accession>
<evidence type="ECO:0000313" key="2">
    <source>
        <dbReference type="EMBL" id="KAK6311279.1"/>
    </source>
</evidence>
<proteinExistence type="predicted"/>
<keyword evidence="3" id="KW-1185">Reference proteome</keyword>
<dbReference type="Proteomes" id="UP001356427">
    <property type="component" value="Unassembled WGS sequence"/>
</dbReference>
<keyword evidence="1" id="KW-0472">Membrane</keyword>
<evidence type="ECO:0000256" key="1">
    <source>
        <dbReference type="SAM" id="Phobius"/>
    </source>
</evidence>
<dbReference type="EMBL" id="JAGTTL010000016">
    <property type="protein sequence ID" value="KAK6311279.1"/>
    <property type="molecule type" value="Genomic_DNA"/>
</dbReference>
<reference evidence="2 3" key="1">
    <citation type="submission" date="2021-04" db="EMBL/GenBank/DDBJ databases">
        <authorList>
            <person name="De Guttry C."/>
            <person name="Zahm M."/>
            <person name="Klopp C."/>
            <person name="Cabau C."/>
            <person name="Louis A."/>
            <person name="Berthelot C."/>
            <person name="Parey E."/>
            <person name="Roest Crollius H."/>
            <person name="Montfort J."/>
            <person name="Robinson-Rechavi M."/>
            <person name="Bucao C."/>
            <person name="Bouchez O."/>
            <person name="Gislard M."/>
            <person name="Lluch J."/>
            <person name="Milhes M."/>
            <person name="Lampietro C."/>
            <person name="Lopez Roques C."/>
            <person name="Donnadieu C."/>
            <person name="Braasch I."/>
            <person name="Desvignes T."/>
            <person name="Postlethwait J."/>
            <person name="Bobe J."/>
            <person name="Wedekind C."/>
            <person name="Guiguen Y."/>
        </authorList>
    </citation>
    <scope>NUCLEOTIDE SEQUENCE [LARGE SCALE GENOMIC DNA]</scope>
    <source>
        <strain evidence="2">Cs_M1</strain>
        <tissue evidence="2">Blood</tissue>
    </source>
</reference>
<evidence type="ECO:0000313" key="3">
    <source>
        <dbReference type="Proteomes" id="UP001356427"/>
    </source>
</evidence>
<sequence length="71" mass="7855">MQLQWHRESQPGYQMILGYYAVTVAQAVPAWIMILGYYAVTGTQGVPAWISNDIRILCSYSGTGSPSLDTK</sequence>
<feature type="transmembrane region" description="Helical" evidence="1">
    <location>
        <begin position="16"/>
        <end position="40"/>
    </location>
</feature>
<name>A0AAN8LKA3_9TELE</name>
<keyword evidence="1" id="KW-0812">Transmembrane</keyword>
<comment type="caution">
    <text evidence="2">The sequence shown here is derived from an EMBL/GenBank/DDBJ whole genome shotgun (WGS) entry which is preliminary data.</text>
</comment>
<organism evidence="2 3">
    <name type="scientific">Coregonus suidteri</name>
    <dbReference type="NCBI Taxonomy" id="861788"/>
    <lineage>
        <taxon>Eukaryota</taxon>
        <taxon>Metazoa</taxon>
        <taxon>Chordata</taxon>
        <taxon>Craniata</taxon>
        <taxon>Vertebrata</taxon>
        <taxon>Euteleostomi</taxon>
        <taxon>Actinopterygii</taxon>
        <taxon>Neopterygii</taxon>
        <taxon>Teleostei</taxon>
        <taxon>Protacanthopterygii</taxon>
        <taxon>Salmoniformes</taxon>
        <taxon>Salmonidae</taxon>
        <taxon>Coregoninae</taxon>
        <taxon>Coregonus</taxon>
    </lineage>
</organism>
<dbReference type="AlphaFoldDB" id="A0AAN8LKA3"/>
<gene>
    <name evidence="2" type="ORF">J4Q44_G00193340</name>
</gene>
<keyword evidence="1" id="KW-1133">Transmembrane helix</keyword>
<protein>
    <submittedName>
        <fullName evidence="2">Uncharacterized protein</fullName>
    </submittedName>
</protein>